<sequence length="478" mass="53692">MTSSDSRLHGSQSEQLSKLVSELQSRGVSISDGILVEQIPGRGLGVVARRVIPAGERIVQFPVNALLNPRTVKAAILREISDGGPDAASSIFNSTAHTNQNVDVGRQPKLRPSVKGPTRQYATLLDSLSSHQVLAYYLYREKLRPNSGWTAFWNVLPTLESLSGVPMVWDLLDRGRKRFLEYLPASTSDHAARMSNQFWDDFQAVKDMFINVEDIELFTWAWLCVNSRCLYYYMSEARTSNDCMTLAPLVDFLNHSDEEHCSLQVSDAGPAMKFFSLVTTRAYDIGEEIYLSYGAHTNSFLLCEYGFTLATNKNTELDITAELLEILKHGGRKGSRDRDKRVAKIESSKLKFLEAHGYLGDYTLSVDTISYRTEVALAVAQVREEVCGDQTRDEPKARTIERSQLKSFISGASNGSKFKTKSAAILSDILEEILKKSDLMLAMANDNIKDDVDNRDNIRRLYVERKNIACSHLQLLHR</sequence>
<dbReference type="EMBL" id="MU971336">
    <property type="protein sequence ID" value="KAK9241118.1"/>
    <property type="molecule type" value="Genomic_DNA"/>
</dbReference>
<gene>
    <name evidence="1" type="ORF">V1525DRAFT_393753</name>
</gene>
<dbReference type="Proteomes" id="UP001433508">
    <property type="component" value="Unassembled WGS sequence"/>
</dbReference>
<organism evidence="1 2">
    <name type="scientific">Lipomyces kononenkoae</name>
    <name type="common">Yeast</name>
    <dbReference type="NCBI Taxonomy" id="34357"/>
    <lineage>
        <taxon>Eukaryota</taxon>
        <taxon>Fungi</taxon>
        <taxon>Dikarya</taxon>
        <taxon>Ascomycota</taxon>
        <taxon>Saccharomycotina</taxon>
        <taxon>Lipomycetes</taxon>
        <taxon>Lipomycetales</taxon>
        <taxon>Lipomycetaceae</taxon>
        <taxon>Lipomyces</taxon>
    </lineage>
</organism>
<comment type="caution">
    <text evidence="1">The sequence shown here is derived from an EMBL/GenBank/DDBJ whole genome shotgun (WGS) entry which is preliminary data.</text>
</comment>
<keyword evidence="2" id="KW-1185">Reference proteome</keyword>
<evidence type="ECO:0000313" key="2">
    <source>
        <dbReference type="Proteomes" id="UP001433508"/>
    </source>
</evidence>
<name>A0ACC3TB19_LIPKO</name>
<reference evidence="2" key="1">
    <citation type="journal article" date="2024" name="Front. Bioeng. Biotechnol.">
        <title>Genome-scale model development and genomic sequencing of the oleaginous clade Lipomyces.</title>
        <authorList>
            <person name="Czajka J.J."/>
            <person name="Han Y."/>
            <person name="Kim J."/>
            <person name="Mondo S.J."/>
            <person name="Hofstad B.A."/>
            <person name="Robles A."/>
            <person name="Haridas S."/>
            <person name="Riley R."/>
            <person name="LaButti K."/>
            <person name="Pangilinan J."/>
            <person name="Andreopoulos W."/>
            <person name="Lipzen A."/>
            <person name="Yan J."/>
            <person name="Wang M."/>
            <person name="Ng V."/>
            <person name="Grigoriev I.V."/>
            <person name="Spatafora J.W."/>
            <person name="Magnuson J.K."/>
            <person name="Baker S.E."/>
            <person name="Pomraning K.R."/>
        </authorList>
    </citation>
    <scope>NUCLEOTIDE SEQUENCE [LARGE SCALE GENOMIC DNA]</scope>
    <source>
        <strain evidence="2">CBS 7786</strain>
    </source>
</reference>
<protein>
    <submittedName>
        <fullName evidence="1">Uncharacterized protein</fullName>
    </submittedName>
</protein>
<evidence type="ECO:0000313" key="1">
    <source>
        <dbReference type="EMBL" id="KAK9241118.1"/>
    </source>
</evidence>
<accession>A0ACC3TB19</accession>
<proteinExistence type="predicted"/>